<name>A0A6N9TLL0_DISTH</name>
<dbReference type="InterPro" id="IPR002734">
    <property type="entry name" value="RibDG_C"/>
</dbReference>
<sequence length="275" mass="28988">MVEIFGPGHTDRREGRRLSVRRVLARLSRAAGDGRAGGGEGARRIAALFDPPPPPAAGRPRVTLSYAQSLDGCIAAEPGRPLALSGRPSLALTHGLRARHDAILVGIGTVLADDPRLNVRLAEGPDPRPVVLDTGLRFPEGARMLANAGPRPWIVAGAGADPGRARRLEALGARVVRVRRGPGGVDLPAALARLAELGVRRLMVEGGARVITAFLCGRLVDRVVVTVAPVLVGGLKAVDRFCPPDPACLPRLRNVRYERVGEDMVVCGDLECEAA</sequence>
<organism evidence="5 6">
    <name type="scientific">Dissulfurirhabdus thermomarina</name>
    <dbReference type="NCBI Taxonomy" id="1765737"/>
    <lineage>
        <taxon>Bacteria</taxon>
        <taxon>Deltaproteobacteria</taxon>
        <taxon>Dissulfurirhabdaceae</taxon>
        <taxon>Dissulfurirhabdus</taxon>
    </lineage>
</organism>
<feature type="domain" description="Bacterial bifunctional deaminase-reductase C-terminal" evidence="4">
    <location>
        <begin position="60"/>
        <end position="266"/>
    </location>
</feature>
<dbReference type="EMBL" id="JAAGRR010000025">
    <property type="protein sequence ID" value="NDY41928.1"/>
    <property type="molecule type" value="Genomic_DNA"/>
</dbReference>
<dbReference type="AlphaFoldDB" id="A0A6N9TLL0"/>
<accession>A0A6N9TLL0</accession>
<dbReference type="SUPFAM" id="SSF53597">
    <property type="entry name" value="Dihydrofolate reductase-like"/>
    <property type="match status" value="1"/>
</dbReference>
<comment type="pathway">
    <text evidence="1">Cofactor biosynthesis; riboflavin biosynthesis.</text>
</comment>
<dbReference type="InterPro" id="IPR050765">
    <property type="entry name" value="Riboflavin_Biosynth_HTPR"/>
</dbReference>
<dbReference type="GO" id="GO:0008703">
    <property type="term" value="F:5-amino-6-(5-phosphoribosylamino)uracil reductase activity"/>
    <property type="evidence" value="ECO:0007669"/>
    <property type="project" value="InterPro"/>
</dbReference>
<gene>
    <name evidence="5" type="ORF">G3N55_03575</name>
</gene>
<proteinExistence type="predicted"/>
<evidence type="ECO:0000313" key="6">
    <source>
        <dbReference type="Proteomes" id="UP000469346"/>
    </source>
</evidence>
<dbReference type="Pfam" id="PF01872">
    <property type="entry name" value="RibD_C"/>
    <property type="match status" value="1"/>
</dbReference>
<dbReference type="PANTHER" id="PTHR38011">
    <property type="entry name" value="DIHYDROFOLATE REDUCTASE FAMILY PROTEIN (AFU_ORTHOLOGUE AFUA_8G06820)"/>
    <property type="match status" value="1"/>
</dbReference>
<evidence type="ECO:0000313" key="5">
    <source>
        <dbReference type="EMBL" id="NDY41928.1"/>
    </source>
</evidence>
<dbReference type="GO" id="GO:0009231">
    <property type="term" value="P:riboflavin biosynthetic process"/>
    <property type="evidence" value="ECO:0007669"/>
    <property type="project" value="InterPro"/>
</dbReference>
<dbReference type="InterPro" id="IPR024072">
    <property type="entry name" value="DHFR-like_dom_sf"/>
</dbReference>
<reference evidence="5 6" key="1">
    <citation type="submission" date="2020-02" db="EMBL/GenBank/DDBJ databases">
        <title>Comparative genomics of sulfur disproportionating microorganisms.</title>
        <authorList>
            <person name="Ward L.M."/>
            <person name="Bertran E."/>
            <person name="Johnston D.T."/>
        </authorList>
    </citation>
    <scope>NUCLEOTIDE SEQUENCE [LARGE SCALE GENOMIC DNA]</scope>
    <source>
        <strain evidence="5 6">DSM 100025</strain>
    </source>
</reference>
<dbReference type="Proteomes" id="UP000469346">
    <property type="component" value="Unassembled WGS sequence"/>
</dbReference>
<evidence type="ECO:0000256" key="1">
    <source>
        <dbReference type="ARBA" id="ARBA00005104"/>
    </source>
</evidence>
<evidence type="ECO:0000259" key="4">
    <source>
        <dbReference type="Pfam" id="PF01872"/>
    </source>
</evidence>
<keyword evidence="3" id="KW-0560">Oxidoreductase</keyword>
<protein>
    <recommendedName>
        <fullName evidence="4">Bacterial bifunctional deaminase-reductase C-terminal domain-containing protein</fullName>
    </recommendedName>
</protein>
<keyword evidence="6" id="KW-1185">Reference proteome</keyword>
<evidence type="ECO:0000256" key="3">
    <source>
        <dbReference type="ARBA" id="ARBA00023002"/>
    </source>
</evidence>
<dbReference type="Gene3D" id="3.40.430.10">
    <property type="entry name" value="Dihydrofolate Reductase, subunit A"/>
    <property type="match status" value="1"/>
</dbReference>
<dbReference type="RefSeq" id="WP_163298080.1">
    <property type="nucleotide sequence ID" value="NZ_JAAGRR010000025.1"/>
</dbReference>
<evidence type="ECO:0000256" key="2">
    <source>
        <dbReference type="ARBA" id="ARBA00022857"/>
    </source>
</evidence>
<comment type="caution">
    <text evidence="5">The sequence shown here is derived from an EMBL/GenBank/DDBJ whole genome shotgun (WGS) entry which is preliminary data.</text>
</comment>
<keyword evidence="2" id="KW-0521">NADP</keyword>
<dbReference type="PANTHER" id="PTHR38011:SF7">
    <property type="entry name" value="2,5-DIAMINO-6-RIBOSYLAMINO-4(3H)-PYRIMIDINONE 5'-PHOSPHATE REDUCTASE"/>
    <property type="match status" value="1"/>
</dbReference>